<dbReference type="Pfam" id="PF10944">
    <property type="entry name" value="DUF2630"/>
    <property type="match status" value="1"/>
</dbReference>
<dbReference type="AlphaFoldDB" id="A0A7W9YIA4"/>
<evidence type="ECO:0000313" key="3">
    <source>
        <dbReference type="Proteomes" id="UP000546642"/>
    </source>
</evidence>
<gene>
    <name evidence="2" type="ORF">HNR23_002722</name>
</gene>
<dbReference type="RefSeq" id="WP_184075932.1">
    <property type="nucleotide sequence ID" value="NZ_JACHDS010000001.1"/>
</dbReference>
<keyword evidence="3" id="KW-1185">Reference proteome</keyword>
<feature type="region of interest" description="Disordered" evidence="1">
    <location>
        <begin position="62"/>
        <end position="84"/>
    </location>
</feature>
<sequence>MSDANGGESEILARINDLVTEERDLREQSEHRLTPQERSRMRELEDSLDQCWDLLRRRRALQEYGQDPDTARPRPAGEVRRHRQ</sequence>
<feature type="compositionally biased region" description="Basic and acidic residues" evidence="1">
    <location>
        <begin position="69"/>
        <end position="84"/>
    </location>
</feature>
<evidence type="ECO:0000313" key="2">
    <source>
        <dbReference type="EMBL" id="MBB6172662.1"/>
    </source>
</evidence>
<protein>
    <submittedName>
        <fullName evidence="2">Vacuolar-type H+-ATPase subunit B/Vma2</fullName>
    </submittedName>
</protein>
<feature type="region of interest" description="Disordered" evidence="1">
    <location>
        <begin position="22"/>
        <end position="44"/>
    </location>
</feature>
<proteinExistence type="predicted"/>
<accession>A0A7W9YIA4</accession>
<dbReference type="EMBL" id="JACHDS010000001">
    <property type="protein sequence ID" value="MBB6172662.1"/>
    <property type="molecule type" value="Genomic_DNA"/>
</dbReference>
<dbReference type="InterPro" id="IPR020311">
    <property type="entry name" value="Uncharacterised_Rv0898c"/>
</dbReference>
<comment type="caution">
    <text evidence="2">The sequence shown here is derived from an EMBL/GenBank/DDBJ whole genome shotgun (WGS) entry which is preliminary data.</text>
</comment>
<organism evidence="2 3">
    <name type="scientific">Nocardiopsis mwathae</name>
    <dbReference type="NCBI Taxonomy" id="1472723"/>
    <lineage>
        <taxon>Bacteria</taxon>
        <taxon>Bacillati</taxon>
        <taxon>Actinomycetota</taxon>
        <taxon>Actinomycetes</taxon>
        <taxon>Streptosporangiales</taxon>
        <taxon>Nocardiopsidaceae</taxon>
        <taxon>Nocardiopsis</taxon>
    </lineage>
</organism>
<reference evidence="2 3" key="1">
    <citation type="submission" date="2020-08" db="EMBL/GenBank/DDBJ databases">
        <title>Sequencing the genomes of 1000 actinobacteria strains.</title>
        <authorList>
            <person name="Klenk H.-P."/>
        </authorList>
    </citation>
    <scope>NUCLEOTIDE SEQUENCE [LARGE SCALE GENOMIC DNA]</scope>
    <source>
        <strain evidence="2 3">DSM 46659</strain>
    </source>
</reference>
<dbReference type="Proteomes" id="UP000546642">
    <property type="component" value="Unassembled WGS sequence"/>
</dbReference>
<name>A0A7W9YIA4_9ACTN</name>
<evidence type="ECO:0000256" key="1">
    <source>
        <dbReference type="SAM" id="MobiDB-lite"/>
    </source>
</evidence>